<dbReference type="PANTHER" id="PTHR36765:SF1">
    <property type="entry name" value="EXPRESSED PROTEIN"/>
    <property type="match status" value="1"/>
</dbReference>
<reference evidence="2" key="1">
    <citation type="submission" date="2021-01" db="EMBL/GenBank/DDBJ databases">
        <authorList>
            <person name="Lovell J.T."/>
            <person name="Bentley N."/>
            <person name="Bhattarai G."/>
            <person name="Jenkins J.W."/>
            <person name="Sreedasyam A."/>
            <person name="Alarcon Y."/>
            <person name="Bock C."/>
            <person name="Boston L."/>
            <person name="Carlson J."/>
            <person name="Cervantes K."/>
            <person name="Clermont K."/>
            <person name="Krom N."/>
            <person name="Kubenka K."/>
            <person name="Mamidi S."/>
            <person name="Mattison C."/>
            <person name="Monteros M."/>
            <person name="Pisani C."/>
            <person name="Plott C."/>
            <person name="Rajasekar S."/>
            <person name="Rhein H.S."/>
            <person name="Rohla C."/>
            <person name="Song M."/>
            <person name="Hilaire R.S."/>
            <person name="Shu S."/>
            <person name="Wells L."/>
            <person name="Wang X."/>
            <person name="Webber J."/>
            <person name="Heerema R.J."/>
            <person name="Klein P."/>
            <person name="Conner P."/>
            <person name="Grauke L."/>
            <person name="Grimwood J."/>
            <person name="Schmutz J."/>
            <person name="Randall J.J."/>
        </authorList>
    </citation>
    <scope>NUCLEOTIDE SEQUENCE</scope>
    <source>
        <tissue evidence="2">Leaf</tissue>
    </source>
</reference>
<dbReference type="EMBL" id="CM031825">
    <property type="protein sequence ID" value="KAG6728959.1"/>
    <property type="molecule type" value="Genomic_DNA"/>
</dbReference>
<organism evidence="2 3">
    <name type="scientific">Carya illinoinensis</name>
    <name type="common">Pecan</name>
    <dbReference type="NCBI Taxonomy" id="32201"/>
    <lineage>
        <taxon>Eukaryota</taxon>
        <taxon>Viridiplantae</taxon>
        <taxon>Streptophyta</taxon>
        <taxon>Embryophyta</taxon>
        <taxon>Tracheophyta</taxon>
        <taxon>Spermatophyta</taxon>
        <taxon>Magnoliopsida</taxon>
        <taxon>eudicotyledons</taxon>
        <taxon>Gunneridae</taxon>
        <taxon>Pentapetalae</taxon>
        <taxon>rosids</taxon>
        <taxon>fabids</taxon>
        <taxon>Fagales</taxon>
        <taxon>Juglandaceae</taxon>
        <taxon>Carya</taxon>
    </lineage>
</organism>
<comment type="caution">
    <text evidence="2">The sequence shown here is derived from an EMBL/GenBank/DDBJ whole genome shotgun (WGS) entry which is preliminary data.</text>
</comment>
<dbReference type="AlphaFoldDB" id="A0A922FTU5"/>
<feature type="region of interest" description="Disordered" evidence="1">
    <location>
        <begin position="49"/>
        <end position="76"/>
    </location>
</feature>
<gene>
    <name evidence="2" type="ORF">I3842_01G004000</name>
</gene>
<sequence length="270" mass="30546">MLCVEEARRMGGRSSECSNSSGGEEDGDSEWKAAINSIAASSSSGFLSSFMNGSSATSNSTQSDGDDDDAGNRKQNPQQLKYYQLKAQKLLDDMLGQKLEMVRDPIDAPHKDPEIDEGGIHLFKHAPRGIVFDYIDEFQQPRKKPRILPGKEIDEKSKKFRRQIQSAAVNAEDIMATARDACQKALARLEAKDAAAKAAAKREEERIAELKRIRGERWLPSIAREMRVNLQEISMIVISHFLCHCWNTQSRRNFTRLVWIHIQRQFDFCS</sequence>
<evidence type="ECO:0000313" key="2">
    <source>
        <dbReference type="EMBL" id="KAG6728959.1"/>
    </source>
</evidence>
<feature type="region of interest" description="Disordered" evidence="1">
    <location>
        <begin position="1"/>
        <end position="30"/>
    </location>
</feature>
<dbReference type="PANTHER" id="PTHR36765">
    <property type="entry name" value="EXPRESSED PROTEIN"/>
    <property type="match status" value="1"/>
</dbReference>
<proteinExistence type="predicted"/>
<evidence type="ECO:0000256" key="1">
    <source>
        <dbReference type="SAM" id="MobiDB-lite"/>
    </source>
</evidence>
<accession>A0A922FTU5</accession>
<dbReference type="Proteomes" id="UP000811246">
    <property type="component" value="Chromosome 1"/>
</dbReference>
<evidence type="ECO:0000313" key="3">
    <source>
        <dbReference type="Proteomes" id="UP000811246"/>
    </source>
</evidence>
<protein>
    <submittedName>
        <fullName evidence="2">Uncharacterized protein</fullName>
    </submittedName>
</protein>
<name>A0A922FTU5_CARIL</name>
<feature type="compositionally biased region" description="Low complexity" evidence="1">
    <location>
        <begin position="12"/>
        <end position="22"/>
    </location>
</feature>